<organism evidence="2 3">
    <name type="scientific">Paspalum notatum var. saurae</name>
    <dbReference type="NCBI Taxonomy" id="547442"/>
    <lineage>
        <taxon>Eukaryota</taxon>
        <taxon>Viridiplantae</taxon>
        <taxon>Streptophyta</taxon>
        <taxon>Embryophyta</taxon>
        <taxon>Tracheophyta</taxon>
        <taxon>Spermatophyta</taxon>
        <taxon>Magnoliopsida</taxon>
        <taxon>Liliopsida</taxon>
        <taxon>Poales</taxon>
        <taxon>Poaceae</taxon>
        <taxon>PACMAD clade</taxon>
        <taxon>Panicoideae</taxon>
        <taxon>Andropogonodae</taxon>
        <taxon>Paspaleae</taxon>
        <taxon>Paspalinae</taxon>
        <taxon>Paspalum</taxon>
    </lineage>
</organism>
<sequence>MADQHAGITRRTGPADGNLTGEGDIQQHQQPNYASSMGETGQGYTEIRLGHTGLGILSHGEEL</sequence>
<proteinExistence type="predicted"/>
<feature type="region of interest" description="Disordered" evidence="1">
    <location>
        <begin position="1"/>
        <end position="46"/>
    </location>
</feature>
<reference evidence="2 3" key="1">
    <citation type="submission" date="2024-02" db="EMBL/GenBank/DDBJ databases">
        <title>High-quality chromosome-scale genome assembly of Pensacola bahiagrass (Paspalum notatum Flugge var. saurae).</title>
        <authorList>
            <person name="Vega J.M."/>
            <person name="Podio M."/>
            <person name="Orjuela J."/>
            <person name="Siena L.A."/>
            <person name="Pessino S.C."/>
            <person name="Combes M.C."/>
            <person name="Mariac C."/>
            <person name="Albertini E."/>
            <person name="Pupilli F."/>
            <person name="Ortiz J.P.A."/>
            <person name="Leblanc O."/>
        </authorList>
    </citation>
    <scope>NUCLEOTIDE SEQUENCE [LARGE SCALE GENOMIC DNA]</scope>
    <source>
        <strain evidence="2">R1</strain>
        <tissue evidence="2">Leaf</tissue>
    </source>
</reference>
<accession>A0AAQ3SXL5</accession>
<evidence type="ECO:0000313" key="3">
    <source>
        <dbReference type="Proteomes" id="UP001341281"/>
    </source>
</evidence>
<evidence type="ECO:0000313" key="2">
    <source>
        <dbReference type="EMBL" id="WVZ62790.1"/>
    </source>
</evidence>
<dbReference type="EMBL" id="CP144747">
    <property type="protein sequence ID" value="WVZ62790.1"/>
    <property type="molecule type" value="Genomic_DNA"/>
</dbReference>
<dbReference type="AlphaFoldDB" id="A0AAQ3SXL5"/>
<protein>
    <submittedName>
        <fullName evidence="2">Uncharacterized protein</fullName>
    </submittedName>
</protein>
<evidence type="ECO:0000256" key="1">
    <source>
        <dbReference type="SAM" id="MobiDB-lite"/>
    </source>
</evidence>
<gene>
    <name evidence="2" type="ORF">U9M48_012492</name>
</gene>
<dbReference type="Proteomes" id="UP001341281">
    <property type="component" value="Chromosome 03"/>
</dbReference>
<name>A0AAQ3SXL5_PASNO</name>
<keyword evidence="3" id="KW-1185">Reference proteome</keyword>
<feature type="compositionally biased region" description="Polar residues" evidence="1">
    <location>
        <begin position="26"/>
        <end position="43"/>
    </location>
</feature>